<evidence type="ECO:0000256" key="1">
    <source>
        <dbReference type="SAM" id="Phobius"/>
    </source>
</evidence>
<evidence type="ECO:0000313" key="3">
    <source>
        <dbReference type="Proteomes" id="UP001431776"/>
    </source>
</evidence>
<dbReference type="Proteomes" id="UP001431776">
    <property type="component" value="Unassembled WGS sequence"/>
</dbReference>
<keyword evidence="3" id="KW-1185">Reference proteome</keyword>
<gene>
    <name evidence="2" type="ORF">QJ522_09185</name>
</gene>
<accession>A0AAW6U0L6</accession>
<keyword evidence="1" id="KW-0472">Membrane</keyword>
<name>A0AAW6U0L6_9BACT</name>
<keyword evidence="1" id="KW-1133">Transmembrane helix</keyword>
<dbReference type="AlphaFoldDB" id="A0AAW6U0L6"/>
<keyword evidence="1" id="KW-0812">Transmembrane</keyword>
<feature type="transmembrane region" description="Helical" evidence="1">
    <location>
        <begin position="12"/>
        <end position="29"/>
    </location>
</feature>
<protein>
    <submittedName>
        <fullName evidence="2">Uncharacterized protein</fullName>
    </submittedName>
</protein>
<organism evidence="2 3">
    <name type="scientific">Anaerobaca lacustris</name>
    <dbReference type="NCBI Taxonomy" id="3044600"/>
    <lineage>
        <taxon>Bacteria</taxon>
        <taxon>Pseudomonadati</taxon>
        <taxon>Planctomycetota</taxon>
        <taxon>Phycisphaerae</taxon>
        <taxon>Sedimentisphaerales</taxon>
        <taxon>Anaerobacaceae</taxon>
        <taxon>Anaerobaca</taxon>
    </lineage>
</organism>
<feature type="transmembrane region" description="Helical" evidence="1">
    <location>
        <begin position="65"/>
        <end position="85"/>
    </location>
</feature>
<sequence>MIGTYVGHHFHQSIIWGITLQCFGVLIPLSQNRPILTVLGGVILFGGTLLTVMGFAAYTRTKGRSPAWSSLAFLSIIGWIILISLKPKQVCALTGDSSQRAT</sequence>
<dbReference type="EMBL" id="JASCXX010000009">
    <property type="protein sequence ID" value="MDI6449214.1"/>
    <property type="molecule type" value="Genomic_DNA"/>
</dbReference>
<comment type="caution">
    <text evidence="2">The sequence shown here is derived from an EMBL/GenBank/DDBJ whole genome shotgun (WGS) entry which is preliminary data.</text>
</comment>
<evidence type="ECO:0000313" key="2">
    <source>
        <dbReference type="EMBL" id="MDI6449214.1"/>
    </source>
</evidence>
<reference evidence="2" key="1">
    <citation type="submission" date="2023-05" db="EMBL/GenBank/DDBJ databases">
        <title>Anaerotaeda fermentans gen. nov., sp. nov., a novel anaerobic planctomycete of the new family within the order Sedimentisphaerales isolated from Taman Peninsula, Russia.</title>
        <authorList>
            <person name="Khomyakova M.A."/>
            <person name="Merkel A.Y."/>
            <person name="Slobodkin A.I."/>
        </authorList>
    </citation>
    <scope>NUCLEOTIDE SEQUENCE</scope>
    <source>
        <strain evidence="2">M17dextr</strain>
    </source>
</reference>
<dbReference type="RefSeq" id="WP_349244621.1">
    <property type="nucleotide sequence ID" value="NZ_JASCXX010000009.1"/>
</dbReference>
<proteinExistence type="predicted"/>
<feature type="transmembrane region" description="Helical" evidence="1">
    <location>
        <begin position="36"/>
        <end position="59"/>
    </location>
</feature>